<dbReference type="Proteomes" id="UP000006315">
    <property type="component" value="Unassembled WGS sequence"/>
</dbReference>
<dbReference type="PROSITE" id="PS50263">
    <property type="entry name" value="CN_HYDROLASE"/>
    <property type="match status" value="2"/>
</dbReference>
<feature type="domain" description="CN hydrolase" evidence="2">
    <location>
        <begin position="8"/>
        <end position="251"/>
    </location>
</feature>
<dbReference type="InterPro" id="IPR036526">
    <property type="entry name" value="C-N_Hydrolase_sf"/>
</dbReference>
<sequence>MNTNNNSFKVACIQFNPVLNEREKNIKALFAVIEEAAQQGAKLIITPEMATTGYYYKDRKAIASFVDLIPGHTTAFFESLAKSYKTFIVIGMPEQDSETGLYYNSAALIGPDGYIGKYRKIHLWESEAHWAAIGDLGVPVFETEIGNIAINICMDSVFFESARLAAVQGANILAFPTNSSSQTISLLQDRAETNGLYVVSANRSNCENGHHMVGASAIWSPLGEKVAEAPYIPTPEQSVHEPLILFGTINKDLYQNPGKERLRERRPENYRELMLYIAPWDFTKSTVTEKITAAIFQTEIVPLDKKQNLAKHKQLIEETVTNLRQKGNKLDLVVFPELAMTGTVAGIPIEEIMGLAETVNDIFIKQYRDLAKRWNIHIVLGFLEKEKSLLYNSAIVIDEFGEVIGHYRKIHLNEEEKRWATPGEKIEVFDTNSIGRIGIMIGNDAAFPEVSGILAVKRADTIIIPSNWYGEFGKEREINKNVSVNLYPEGALTTWDAIALGNQAYVLVANSIKKEGTVGGRSGMYTIDPLYGLDQPVIATNNNEESLIVNYETLQSDWWINQEKVIALRQTRDYKPLVLF</sequence>
<evidence type="ECO:0000259" key="2">
    <source>
        <dbReference type="PROSITE" id="PS50263"/>
    </source>
</evidence>
<gene>
    <name evidence="3" type="ORF">BAZO_18311</name>
</gene>
<dbReference type="GO" id="GO:0016811">
    <property type="term" value="F:hydrolase activity, acting on carbon-nitrogen (but not peptide) bonds, in linear amides"/>
    <property type="evidence" value="ECO:0007669"/>
    <property type="project" value="TreeGrafter"/>
</dbReference>
<comment type="caution">
    <text evidence="3">The sequence shown here is derived from an EMBL/GenBank/DDBJ whole genome shotgun (WGS) entry which is preliminary data.</text>
</comment>
<dbReference type="Pfam" id="PF00795">
    <property type="entry name" value="CN_hydrolase"/>
    <property type="match status" value="2"/>
</dbReference>
<name>K6D5A9_SCHAZ</name>
<accession>K6D5A9</accession>
<dbReference type="InterPro" id="IPR003010">
    <property type="entry name" value="C-N_Hydrolase"/>
</dbReference>
<dbReference type="EMBL" id="AJLR01000147">
    <property type="protein sequence ID" value="EKN63233.1"/>
    <property type="molecule type" value="Genomic_DNA"/>
</dbReference>
<evidence type="ECO:0000256" key="1">
    <source>
        <dbReference type="ARBA" id="ARBA00022801"/>
    </source>
</evidence>
<dbReference type="PANTHER" id="PTHR43674:SF2">
    <property type="entry name" value="BETA-UREIDOPROPIONASE"/>
    <property type="match status" value="1"/>
</dbReference>
<dbReference type="RefSeq" id="WP_003332860.1">
    <property type="nucleotide sequence ID" value="NZ_AJLR01000147.1"/>
</dbReference>
<protein>
    <submittedName>
        <fullName evidence="3">Nitrilase/cyanide hydratase and apolipoprotein N-acyltransferase</fullName>
    </submittedName>
</protein>
<evidence type="ECO:0000313" key="4">
    <source>
        <dbReference type="Proteomes" id="UP000006315"/>
    </source>
</evidence>
<feature type="domain" description="CN hydrolase" evidence="2">
    <location>
        <begin position="291"/>
        <end position="556"/>
    </location>
</feature>
<reference evidence="3 4" key="1">
    <citation type="journal article" date="2012" name="Front. Microbiol.">
        <title>Redundancy and modularity in membrane-associated dissimilatory nitrate reduction in Bacillus.</title>
        <authorList>
            <person name="Heylen K."/>
            <person name="Keltjens J."/>
        </authorList>
    </citation>
    <scope>NUCLEOTIDE SEQUENCE [LARGE SCALE GENOMIC DNA]</scope>
    <source>
        <strain evidence="3 4">LMG 9581</strain>
    </source>
</reference>
<evidence type="ECO:0000313" key="3">
    <source>
        <dbReference type="EMBL" id="EKN63233.1"/>
    </source>
</evidence>
<dbReference type="GO" id="GO:0016746">
    <property type="term" value="F:acyltransferase activity"/>
    <property type="evidence" value="ECO:0007669"/>
    <property type="project" value="UniProtKB-KW"/>
</dbReference>
<dbReference type="SUPFAM" id="SSF56317">
    <property type="entry name" value="Carbon-nitrogen hydrolase"/>
    <property type="match status" value="2"/>
</dbReference>
<proteinExistence type="predicted"/>
<dbReference type="AlphaFoldDB" id="K6D5A9"/>
<dbReference type="Gene3D" id="3.60.110.10">
    <property type="entry name" value="Carbon-nitrogen hydrolase"/>
    <property type="match status" value="2"/>
</dbReference>
<dbReference type="PATRIC" id="fig|1131731.3.peg.3736"/>
<keyword evidence="3" id="KW-0808">Transferase</keyword>
<dbReference type="CDD" id="cd07197">
    <property type="entry name" value="nitrilase"/>
    <property type="match status" value="1"/>
</dbReference>
<dbReference type="STRING" id="1131731.BAZO_18311"/>
<dbReference type="PANTHER" id="PTHR43674">
    <property type="entry name" value="NITRILASE C965.09-RELATED"/>
    <property type="match status" value="1"/>
</dbReference>
<dbReference type="InterPro" id="IPR050345">
    <property type="entry name" value="Aliph_Amidase/BUP"/>
</dbReference>
<keyword evidence="3" id="KW-0012">Acyltransferase</keyword>
<keyword evidence="1" id="KW-0378">Hydrolase</keyword>
<keyword evidence="3" id="KW-0449">Lipoprotein</keyword>
<organism evidence="3 4">
    <name type="scientific">Schinkia azotoformans LMG 9581</name>
    <dbReference type="NCBI Taxonomy" id="1131731"/>
    <lineage>
        <taxon>Bacteria</taxon>
        <taxon>Bacillati</taxon>
        <taxon>Bacillota</taxon>
        <taxon>Bacilli</taxon>
        <taxon>Bacillales</taxon>
        <taxon>Bacillaceae</taxon>
        <taxon>Calidifontibacillus/Schinkia group</taxon>
        <taxon>Schinkia</taxon>
    </lineage>
</organism>
<keyword evidence="4" id="KW-1185">Reference proteome</keyword>